<name>A0A8H6VQC7_9PEZI</name>
<proteinExistence type="predicted"/>
<feature type="domain" description="DUF202" evidence="6">
    <location>
        <begin position="85"/>
        <end position="156"/>
    </location>
</feature>
<gene>
    <name evidence="7" type="ORF">HII31_02019</name>
</gene>
<dbReference type="Pfam" id="PF02656">
    <property type="entry name" value="DUF202"/>
    <property type="match status" value="1"/>
</dbReference>
<evidence type="ECO:0000259" key="6">
    <source>
        <dbReference type="Pfam" id="PF02656"/>
    </source>
</evidence>
<evidence type="ECO:0000256" key="2">
    <source>
        <dbReference type="ARBA" id="ARBA00022692"/>
    </source>
</evidence>
<dbReference type="AlphaFoldDB" id="A0A8H6VQC7"/>
<feature type="transmembrane region" description="Helical" evidence="5">
    <location>
        <begin position="129"/>
        <end position="149"/>
    </location>
</feature>
<dbReference type="InterPro" id="IPR052053">
    <property type="entry name" value="IM_YidH-like"/>
</dbReference>
<keyword evidence="8" id="KW-1185">Reference proteome</keyword>
<reference evidence="7" key="1">
    <citation type="submission" date="2020-04" db="EMBL/GenBank/DDBJ databases">
        <title>Draft genome resource of the tomato pathogen Pseudocercospora fuligena.</title>
        <authorList>
            <person name="Zaccaron A."/>
        </authorList>
    </citation>
    <scope>NUCLEOTIDE SEQUENCE</scope>
    <source>
        <strain evidence="7">PF001</strain>
    </source>
</reference>
<feature type="transmembrane region" description="Helical" evidence="5">
    <location>
        <begin position="169"/>
        <end position="190"/>
    </location>
</feature>
<dbReference type="OrthoDB" id="5525680at2759"/>
<evidence type="ECO:0000256" key="4">
    <source>
        <dbReference type="ARBA" id="ARBA00023136"/>
    </source>
</evidence>
<keyword evidence="3 5" id="KW-1133">Transmembrane helix</keyword>
<organism evidence="7 8">
    <name type="scientific">Pseudocercospora fuligena</name>
    <dbReference type="NCBI Taxonomy" id="685502"/>
    <lineage>
        <taxon>Eukaryota</taxon>
        <taxon>Fungi</taxon>
        <taxon>Dikarya</taxon>
        <taxon>Ascomycota</taxon>
        <taxon>Pezizomycotina</taxon>
        <taxon>Dothideomycetes</taxon>
        <taxon>Dothideomycetidae</taxon>
        <taxon>Mycosphaerellales</taxon>
        <taxon>Mycosphaerellaceae</taxon>
        <taxon>Pseudocercospora</taxon>
    </lineage>
</organism>
<dbReference type="InterPro" id="IPR003807">
    <property type="entry name" value="DUF202"/>
</dbReference>
<evidence type="ECO:0000313" key="8">
    <source>
        <dbReference type="Proteomes" id="UP000660729"/>
    </source>
</evidence>
<dbReference type="PANTHER" id="PTHR34187">
    <property type="entry name" value="FGR18P"/>
    <property type="match status" value="1"/>
</dbReference>
<dbReference type="Proteomes" id="UP000660729">
    <property type="component" value="Unassembled WGS sequence"/>
</dbReference>
<protein>
    <recommendedName>
        <fullName evidence="6">DUF202 domain-containing protein</fullName>
    </recommendedName>
</protein>
<comment type="subcellular location">
    <subcellularLocation>
        <location evidence="1">Endomembrane system</location>
        <topology evidence="1">Multi-pass membrane protein</topology>
    </subcellularLocation>
</comment>
<keyword evidence="2 5" id="KW-0812">Transmembrane</keyword>
<evidence type="ECO:0000256" key="3">
    <source>
        <dbReference type="ARBA" id="ARBA00022989"/>
    </source>
</evidence>
<accession>A0A8H6VQC7</accession>
<feature type="non-terminal residue" evidence="7">
    <location>
        <position position="1"/>
    </location>
</feature>
<comment type="caution">
    <text evidence="7">The sequence shown here is derived from an EMBL/GenBank/DDBJ whole genome shotgun (WGS) entry which is preliminary data.</text>
</comment>
<sequence>RHQITTRSSILHRIVDTNEIMTSSRSLSISSADRALFHEPYNLLYNPFHSKPVLVHQSNSTVIPAFSSRPFLGPLLFDNNDSDARDHCAAERTFLSWLRLSIYMAVVSVAILISFHLKHQPTELERKVALPFGVVFWVLALCCMGSGLNNYVKTVNRYSRRQALVQSGWGTQVVFTVVAVAIVAACVLFLSTQAQVQK</sequence>
<feature type="transmembrane region" description="Helical" evidence="5">
    <location>
        <begin position="100"/>
        <end position="117"/>
    </location>
</feature>
<dbReference type="GO" id="GO:0012505">
    <property type="term" value="C:endomembrane system"/>
    <property type="evidence" value="ECO:0007669"/>
    <property type="project" value="UniProtKB-SubCell"/>
</dbReference>
<dbReference type="EMBL" id="JABCIY010000024">
    <property type="protein sequence ID" value="KAF7196649.1"/>
    <property type="molecule type" value="Genomic_DNA"/>
</dbReference>
<evidence type="ECO:0000313" key="7">
    <source>
        <dbReference type="EMBL" id="KAF7196649.1"/>
    </source>
</evidence>
<dbReference type="PANTHER" id="PTHR34187:SF3">
    <property type="entry name" value="DUF DOMAIN PROTEIN (AFU_ORTHOLOGUE AFUA_6G11150)"/>
    <property type="match status" value="1"/>
</dbReference>
<evidence type="ECO:0000256" key="5">
    <source>
        <dbReference type="SAM" id="Phobius"/>
    </source>
</evidence>
<evidence type="ECO:0000256" key="1">
    <source>
        <dbReference type="ARBA" id="ARBA00004127"/>
    </source>
</evidence>
<keyword evidence="4 5" id="KW-0472">Membrane</keyword>